<feature type="signal peptide" evidence="1">
    <location>
        <begin position="1"/>
        <end position="22"/>
    </location>
</feature>
<evidence type="ECO:0000313" key="3">
    <source>
        <dbReference type="Proteomes" id="UP000190230"/>
    </source>
</evidence>
<dbReference type="EMBL" id="FUYY01000007">
    <property type="protein sequence ID" value="SKB77518.1"/>
    <property type="molecule type" value="Genomic_DNA"/>
</dbReference>
<dbReference type="Proteomes" id="UP000190230">
    <property type="component" value="Unassembled WGS sequence"/>
</dbReference>
<gene>
    <name evidence="2" type="ORF">SAMN05660776_2937</name>
</gene>
<accession>A0A1T5E0G0</accession>
<sequence>MKNFLRLFVAPFFLIICLLVGCSDDDALREAQEEEFLSAQIDGRDFMMYRIEGVVFCKKHLNDYGGIDLLIKAETTKGEIIEIFVTDYVGPKKYIFGHNKLNKGWMRYGLVNPASDWFSFVGNRQVQSFHPFIQIQEDDGNYLKGSFGFSAHNSIDNSIKLVSNGSFNFRLDSELD</sequence>
<evidence type="ECO:0008006" key="4">
    <source>
        <dbReference type="Google" id="ProtNLM"/>
    </source>
</evidence>
<evidence type="ECO:0000313" key="2">
    <source>
        <dbReference type="EMBL" id="SKB77518.1"/>
    </source>
</evidence>
<name>A0A1T5E0G0_9FLAO</name>
<dbReference type="OrthoDB" id="1435537at2"/>
<dbReference type="PROSITE" id="PS51257">
    <property type="entry name" value="PROKAR_LIPOPROTEIN"/>
    <property type="match status" value="1"/>
</dbReference>
<proteinExistence type="predicted"/>
<keyword evidence="1" id="KW-0732">Signal</keyword>
<protein>
    <recommendedName>
        <fullName evidence="4">Lipoprotein</fullName>
    </recommendedName>
</protein>
<dbReference type="AlphaFoldDB" id="A0A1T5E0G0"/>
<evidence type="ECO:0000256" key="1">
    <source>
        <dbReference type="SAM" id="SignalP"/>
    </source>
</evidence>
<dbReference type="RefSeq" id="WP_079721769.1">
    <property type="nucleotide sequence ID" value="NZ_FUYY01000007.1"/>
</dbReference>
<keyword evidence="3" id="KW-1185">Reference proteome</keyword>
<organism evidence="2 3">
    <name type="scientific">Salegentibacter holothuriorum</name>
    <dbReference type="NCBI Taxonomy" id="241145"/>
    <lineage>
        <taxon>Bacteria</taxon>
        <taxon>Pseudomonadati</taxon>
        <taxon>Bacteroidota</taxon>
        <taxon>Flavobacteriia</taxon>
        <taxon>Flavobacteriales</taxon>
        <taxon>Flavobacteriaceae</taxon>
        <taxon>Salegentibacter</taxon>
    </lineage>
</organism>
<feature type="chain" id="PRO_5012707635" description="Lipoprotein" evidence="1">
    <location>
        <begin position="23"/>
        <end position="176"/>
    </location>
</feature>
<reference evidence="3" key="1">
    <citation type="submission" date="2017-02" db="EMBL/GenBank/DDBJ databases">
        <authorList>
            <person name="Varghese N."/>
            <person name="Submissions S."/>
        </authorList>
    </citation>
    <scope>NUCLEOTIDE SEQUENCE [LARGE SCALE GENOMIC DNA]</scope>
    <source>
        <strain evidence="3">DSM 23405</strain>
    </source>
</reference>